<sequence>MDRVRLKRKYILLGSDQTDIPRRTRRLWKKRKEMRETKIDQPNQDLPRAHASSDAWISVSEPSSERLSGTTEEVNVTDDDSEPWVPLSGQQGLSGAEDSIALLSQLMRNHILEKSVMNSFLSKTKSHFILVHD</sequence>
<name>A0ACC2GSI0_DALPE</name>
<protein>
    <submittedName>
        <fullName evidence="1">Uncharacterized protein</fullName>
    </submittedName>
</protein>
<reference evidence="1" key="1">
    <citation type="submission" date="2021-05" db="EMBL/GenBank/DDBJ databases">
        <authorList>
            <person name="Pan Q."/>
            <person name="Jouanno E."/>
            <person name="Zahm M."/>
            <person name="Klopp C."/>
            <person name="Cabau C."/>
            <person name="Louis A."/>
            <person name="Berthelot C."/>
            <person name="Parey E."/>
            <person name="Roest Crollius H."/>
            <person name="Montfort J."/>
            <person name="Robinson-Rechavi M."/>
            <person name="Bouchez O."/>
            <person name="Lampietro C."/>
            <person name="Lopez Roques C."/>
            <person name="Donnadieu C."/>
            <person name="Postlethwait J."/>
            <person name="Bobe J."/>
            <person name="Dillon D."/>
            <person name="Chandos A."/>
            <person name="von Hippel F."/>
            <person name="Guiguen Y."/>
        </authorList>
    </citation>
    <scope>NUCLEOTIDE SEQUENCE</scope>
    <source>
        <strain evidence="1">YG-Jan2019</strain>
    </source>
</reference>
<accession>A0ACC2GSI0</accession>
<gene>
    <name evidence="1" type="ORF">DPEC_G00108490</name>
</gene>
<evidence type="ECO:0000313" key="1">
    <source>
        <dbReference type="EMBL" id="KAJ8006558.1"/>
    </source>
</evidence>
<comment type="caution">
    <text evidence="1">The sequence shown here is derived from an EMBL/GenBank/DDBJ whole genome shotgun (WGS) entry which is preliminary data.</text>
</comment>
<organism evidence="1 2">
    <name type="scientific">Dallia pectoralis</name>
    <name type="common">Alaska blackfish</name>
    <dbReference type="NCBI Taxonomy" id="75939"/>
    <lineage>
        <taxon>Eukaryota</taxon>
        <taxon>Metazoa</taxon>
        <taxon>Chordata</taxon>
        <taxon>Craniata</taxon>
        <taxon>Vertebrata</taxon>
        <taxon>Euteleostomi</taxon>
        <taxon>Actinopterygii</taxon>
        <taxon>Neopterygii</taxon>
        <taxon>Teleostei</taxon>
        <taxon>Protacanthopterygii</taxon>
        <taxon>Esociformes</taxon>
        <taxon>Umbridae</taxon>
        <taxon>Dallia</taxon>
    </lineage>
</organism>
<dbReference type="Proteomes" id="UP001157502">
    <property type="component" value="Chromosome 9"/>
</dbReference>
<keyword evidence="2" id="KW-1185">Reference proteome</keyword>
<evidence type="ECO:0000313" key="2">
    <source>
        <dbReference type="Proteomes" id="UP001157502"/>
    </source>
</evidence>
<proteinExistence type="predicted"/>
<dbReference type="EMBL" id="CM055736">
    <property type="protein sequence ID" value="KAJ8006558.1"/>
    <property type="molecule type" value="Genomic_DNA"/>
</dbReference>